<name>A0A066XWA5_COLSU</name>
<dbReference type="HOGENOM" id="CLU_1570547_0_0_1"/>
<evidence type="ECO:0000313" key="2">
    <source>
        <dbReference type="EMBL" id="KDN70205.1"/>
    </source>
</evidence>
<dbReference type="Proteomes" id="UP000027238">
    <property type="component" value="Unassembled WGS sequence"/>
</dbReference>
<evidence type="ECO:0000256" key="1">
    <source>
        <dbReference type="SAM" id="MobiDB-lite"/>
    </source>
</evidence>
<feature type="region of interest" description="Disordered" evidence="1">
    <location>
        <begin position="1"/>
        <end position="35"/>
    </location>
</feature>
<feature type="compositionally biased region" description="Basic and acidic residues" evidence="1">
    <location>
        <begin position="105"/>
        <end position="117"/>
    </location>
</feature>
<keyword evidence="3" id="KW-1185">Reference proteome</keyword>
<reference evidence="3" key="1">
    <citation type="journal article" date="2014" name="Genome Announc.">
        <title>Draft genome sequence of Colletotrichum sublineola, a destructive pathogen of cultivated sorghum.</title>
        <authorList>
            <person name="Baroncelli R."/>
            <person name="Sanz-Martin J.M."/>
            <person name="Rech G.E."/>
            <person name="Sukno S.A."/>
            <person name="Thon M.R."/>
        </authorList>
    </citation>
    <scope>NUCLEOTIDE SEQUENCE [LARGE SCALE GENOMIC DNA]</scope>
    <source>
        <strain evidence="3">TX430BB</strain>
    </source>
</reference>
<comment type="caution">
    <text evidence="2">The sequence shown here is derived from an EMBL/GenBank/DDBJ whole genome shotgun (WGS) entry which is preliminary data.</text>
</comment>
<sequence>MTDANDNPLVLLPPREPAAPMTQNNRAHDEDTKPKLNKRRRYINVTPLLQNQHQQAAPATSSDSTQRVNNTVAKELQQLQKQFSAELDSYNLHQELCWEAVKELDPQQNEPEPKTEPEPVPVPVPAPDLEGEEAAAAAVAAGCLGHDAAYSVASHALFFHVRDSGYSSFC</sequence>
<evidence type="ECO:0000313" key="3">
    <source>
        <dbReference type="Proteomes" id="UP000027238"/>
    </source>
</evidence>
<gene>
    <name evidence="2" type="ORF">CSUB01_09121</name>
</gene>
<feature type="region of interest" description="Disordered" evidence="1">
    <location>
        <begin position="47"/>
        <end position="67"/>
    </location>
</feature>
<dbReference type="AlphaFoldDB" id="A0A066XWA5"/>
<feature type="region of interest" description="Disordered" evidence="1">
    <location>
        <begin position="105"/>
        <end position="128"/>
    </location>
</feature>
<accession>A0A066XWA5</accession>
<proteinExistence type="predicted"/>
<organism evidence="2 3">
    <name type="scientific">Colletotrichum sublineola</name>
    <name type="common">Sorghum anthracnose fungus</name>
    <dbReference type="NCBI Taxonomy" id="1173701"/>
    <lineage>
        <taxon>Eukaryota</taxon>
        <taxon>Fungi</taxon>
        <taxon>Dikarya</taxon>
        <taxon>Ascomycota</taxon>
        <taxon>Pezizomycotina</taxon>
        <taxon>Sordariomycetes</taxon>
        <taxon>Hypocreomycetidae</taxon>
        <taxon>Glomerellales</taxon>
        <taxon>Glomerellaceae</taxon>
        <taxon>Colletotrichum</taxon>
        <taxon>Colletotrichum graminicola species complex</taxon>
    </lineage>
</organism>
<dbReference type="EMBL" id="JMSE01000377">
    <property type="protein sequence ID" value="KDN70205.1"/>
    <property type="molecule type" value="Genomic_DNA"/>
</dbReference>
<protein>
    <submittedName>
        <fullName evidence="2">Uncharacterized protein</fullName>
    </submittedName>
</protein>